<keyword evidence="2" id="KW-0812">Transmembrane</keyword>
<evidence type="ECO:0000256" key="1">
    <source>
        <dbReference type="SAM" id="MobiDB-lite"/>
    </source>
</evidence>
<keyword evidence="5" id="KW-1185">Reference proteome</keyword>
<evidence type="ECO:0000256" key="2">
    <source>
        <dbReference type="SAM" id="Phobius"/>
    </source>
</evidence>
<keyword evidence="2" id="KW-0472">Membrane</keyword>
<dbReference type="Pfam" id="PF04536">
    <property type="entry name" value="TPM_phosphatase"/>
    <property type="match status" value="1"/>
</dbReference>
<proteinExistence type="predicted"/>
<name>A0A0M2SNJ9_9BACI</name>
<feature type="transmembrane region" description="Helical" evidence="2">
    <location>
        <begin position="178"/>
        <end position="204"/>
    </location>
</feature>
<dbReference type="Gene3D" id="3.10.310.50">
    <property type="match status" value="1"/>
</dbReference>
<feature type="domain" description="TPM" evidence="3">
    <location>
        <begin position="29"/>
        <end position="150"/>
    </location>
</feature>
<dbReference type="AlphaFoldDB" id="A0A0M2SNJ9"/>
<evidence type="ECO:0000313" key="5">
    <source>
        <dbReference type="Proteomes" id="UP000034166"/>
    </source>
</evidence>
<accession>A0A0M2SNJ9</accession>
<protein>
    <recommendedName>
        <fullName evidence="3">TPM domain-containing protein</fullName>
    </recommendedName>
</protein>
<dbReference type="PANTHER" id="PTHR30373">
    <property type="entry name" value="UPF0603 PROTEIN YGCG"/>
    <property type="match status" value="1"/>
</dbReference>
<sequence length="233" mass="24672">MWVFLFIVLFPHFGQAALDIPRPVGDIYVQDFADVLSQQEEEEIRRMGRTLEDQTSSQVAVLTVPSIGDASIEEYANQAYRLYGLGTTENDNGVLLVLAMNERKIRIEVGYGLEGAIPDGKAGRIIDQYAIPNLQADKPNAAVMSTYQVLASEANGEHVEYGSGLSADTGQEGGIPSWLLIIIVVGLIFLDITFFGGMLTYALLSILSRGGGGGGPRGGGGGSSGGGGASRGW</sequence>
<gene>
    <name evidence="4" type="ORF">WQ57_22830</name>
</gene>
<keyword evidence="2" id="KW-1133">Transmembrane helix</keyword>
<reference evidence="4 5" key="1">
    <citation type="submission" date="2015-04" db="EMBL/GenBank/DDBJ databases">
        <title>Taxonomic description and genome sequence of Bacillus campisalis sp. nov., a novel member of the genus Bacillus isolated from solar saltern.</title>
        <authorList>
            <person name="Mathan Kumar R."/>
            <person name="Kaur G."/>
            <person name="Kumar A."/>
            <person name="Singh N.K."/>
            <person name="Kaur N."/>
            <person name="Kumar N."/>
            <person name="Mayilraj S."/>
        </authorList>
    </citation>
    <scope>NUCLEOTIDE SEQUENCE [LARGE SCALE GENOMIC DNA]</scope>
    <source>
        <strain evidence="4 5">SA2-6</strain>
    </source>
</reference>
<comment type="caution">
    <text evidence="4">The sequence shown here is derived from an EMBL/GenBank/DDBJ whole genome shotgun (WGS) entry which is preliminary data.</text>
</comment>
<evidence type="ECO:0000259" key="3">
    <source>
        <dbReference type="Pfam" id="PF04536"/>
    </source>
</evidence>
<dbReference type="PANTHER" id="PTHR30373:SF2">
    <property type="entry name" value="UPF0603 PROTEIN YGCG"/>
    <property type="match status" value="1"/>
</dbReference>
<organism evidence="4 5">
    <name type="scientific">Mesobacillus campisalis</name>
    <dbReference type="NCBI Taxonomy" id="1408103"/>
    <lineage>
        <taxon>Bacteria</taxon>
        <taxon>Bacillati</taxon>
        <taxon>Bacillota</taxon>
        <taxon>Bacilli</taxon>
        <taxon>Bacillales</taxon>
        <taxon>Bacillaceae</taxon>
        <taxon>Mesobacillus</taxon>
    </lineage>
</organism>
<dbReference type="PATRIC" id="fig|1408103.3.peg.4919"/>
<dbReference type="EMBL" id="LAYY01000097">
    <property type="protein sequence ID" value="KKK34457.1"/>
    <property type="molecule type" value="Genomic_DNA"/>
</dbReference>
<feature type="region of interest" description="Disordered" evidence="1">
    <location>
        <begin position="214"/>
        <end position="233"/>
    </location>
</feature>
<evidence type="ECO:0000313" key="4">
    <source>
        <dbReference type="EMBL" id="KKK34457.1"/>
    </source>
</evidence>
<dbReference type="InterPro" id="IPR007621">
    <property type="entry name" value="TPM_dom"/>
</dbReference>
<dbReference type="Proteomes" id="UP000034166">
    <property type="component" value="Unassembled WGS sequence"/>
</dbReference>